<gene>
    <name evidence="2" type="ORF">LCGC14_1483730</name>
</gene>
<comment type="caution">
    <text evidence="2">The sequence shown here is derived from an EMBL/GenBank/DDBJ whole genome shotgun (WGS) entry which is preliminary data.</text>
</comment>
<name>A0A0F9MAK6_9ZZZZ</name>
<keyword evidence="1" id="KW-0812">Transmembrane</keyword>
<sequence>MNNSEHAGGQDLDQPLAYTKAEMKRSFSMEDKRWEKRAQVKDWLILGGMITVSLAYHLAIFALQPGLR</sequence>
<dbReference type="AlphaFoldDB" id="A0A0F9MAK6"/>
<keyword evidence="1" id="KW-0472">Membrane</keyword>
<evidence type="ECO:0000256" key="1">
    <source>
        <dbReference type="SAM" id="Phobius"/>
    </source>
</evidence>
<proteinExistence type="predicted"/>
<keyword evidence="1" id="KW-1133">Transmembrane helix</keyword>
<evidence type="ECO:0000313" key="2">
    <source>
        <dbReference type="EMBL" id="KKM66187.1"/>
    </source>
</evidence>
<protein>
    <submittedName>
        <fullName evidence="2">Uncharacterized protein</fullName>
    </submittedName>
</protein>
<feature type="transmembrane region" description="Helical" evidence="1">
    <location>
        <begin position="43"/>
        <end position="63"/>
    </location>
</feature>
<accession>A0A0F9MAK6</accession>
<organism evidence="2">
    <name type="scientific">marine sediment metagenome</name>
    <dbReference type="NCBI Taxonomy" id="412755"/>
    <lineage>
        <taxon>unclassified sequences</taxon>
        <taxon>metagenomes</taxon>
        <taxon>ecological metagenomes</taxon>
    </lineage>
</organism>
<dbReference type="EMBL" id="LAZR01010583">
    <property type="protein sequence ID" value="KKM66187.1"/>
    <property type="molecule type" value="Genomic_DNA"/>
</dbReference>
<reference evidence="2" key="1">
    <citation type="journal article" date="2015" name="Nature">
        <title>Complex archaea that bridge the gap between prokaryotes and eukaryotes.</title>
        <authorList>
            <person name="Spang A."/>
            <person name="Saw J.H."/>
            <person name="Jorgensen S.L."/>
            <person name="Zaremba-Niedzwiedzka K."/>
            <person name="Martijn J."/>
            <person name="Lind A.E."/>
            <person name="van Eijk R."/>
            <person name="Schleper C."/>
            <person name="Guy L."/>
            <person name="Ettema T.J."/>
        </authorList>
    </citation>
    <scope>NUCLEOTIDE SEQUENCE</scope>
</reference>